<comment type="caution">
    <text evidence="1">The sequence shown here is derived from an EMBL/GenBank/DDBJ whole genome shotgun (WGS) entry which is preliminary data.</text>
</comment>
<dbReference type="STRING" id="1806994.A0A507CDQ0"/>
<name>A0A507CDQ0_9FUNG</name>
<dbReference type="OrthoDB" id="407325at2759"/>
<dbReference type="EMBL" id="QEAO01000002">
    <property type="protein sequence ID" value="TPX37468.1"/>
    <property type="molecule type" value="Genomic_DNA"/>
</dbReference>
<dbReference type="Pfam" id="PF10294">
    <property type="entry name" value="Methyltransf_16"/>
    <property type="match status" value="1"/>
</dbReference>
<sequence length="272" mass="31099">MTTSQTAVSSSFLRNKLPPFQRFITPLYFEFFSDDRPVNITDSKPAPSNVVVEVHQSLENVNCVWDACTIFCGYLIANSESVFALCQPPGDVFRVLEIGSGSGLLGIVALLALKPVCHRHNKQLQVCMTDLEEELDVIKQTVAANFSELESKPLVEALEWGSTEQYESLILKLEGDELDVVLATDVVYEIQHFDLLFRTLKLLLRPNTLFIMAMERRWSDITRFFWDDAKSYGFNYEMLPKSNVGDGPWWEMPHIDIYFIRKVIVETNDDVE</sequence>
<dbReference type="SUPFAM" id="SSF53335">
    <property type="entry name" value="S-adenosyl-L-methionine-dependent methyltransferases"/>
    <property type="match status" value="1"/>
</dbReference>
<proteinExistence type="predicted"/>
<accession>A0A507CDQ0</accession>
<evidence type="ECO:0000313" key="2">
    <source>
        <dbReference type="Proteomes" id="UP000319731"/>
    </source>
</evidence>
<reference evidence="1 2" key="1">
    <citation type="journal article" date="2019" name="Sci. Rep.">
        <title>Comparative genomics of chytrid fungi reveal insights into the obligate biotrophic and pathogenic lifestyle of Synchytrium endobioticum.</title>
        <authorList>
            <person name="van de Vossenberg B.T.L.H."/>
            <person name="Warris S."/>
            <person name="Nguyen H.D.T."/>
            <person name="van Gent-Pelzer M.P.E."/>
            <person name="Joly D.L."/>
            <person name="van de Geest H.C."/>
            <person name="Bonants P.J.M."/>
            <person name="Smith D.S."/>
            <person name="Levesque C.A."/>
            <person name="van der Lee T.A.J."/>
        </authorList>
    </citation>
    <scope>NUCLEOTIDE SEQUENCE [LARGE SCALE GENOMIC DNA]</scope>
    <source>
        <strain evidence="1 2">JEL517</strain>
    </source>
</reference>
<dbReference type="Gene3D" id="3.40.50.150">
    <property type="entry name" value="Vaccinia Virus protein VP39"/>
    <property type="match status" value="1"/>
</dbReference>
<dbReference type="Proteomes" id="UP000319731">
    <property type="component" value="Unassembled WGS sequence"/>
</dbReference>
<organism evidence="1 2">
    <name type="scientific">Synchytrium microbalum</name>
    <dbReference type="NCBI Taxonomy" id="1806994"/>
    <lineage>
        <taxon>Eukaryota</taxon>
        <taxon>Fungi</taxon>
        <taxon>Fungi incertae sedis</taxon>
        <taxon>Chytridiomycota</taxon>
        <taxon>Chytridiomycota incertae sedis</taxon>
        <taxon>Chytridiomycetes</taxon>
        <taxon>Synchytriales</taxon>
        <taxon>Synchytriaceae</taxon>
        <taxon>Synchytrium</taxon>
    </lineage>
</organism>
<keyword evidence="2" id="KW-1185">Reference proteome</keyword>
<gene>
    <name evidence="1" type="ORF">SmJEL517_g00769</name>
</gene>
<protein>
    <submittedName>
        <fullName evidence="1">Uncharacterized protein</fullName>
    </submittedName>
</protein>
<evidence type="ECO:0000313" key="1">
    <source>
        <dbReference type="EMBL" id="TPX37468.1"/>
    </source>
</evidence>
<dbReference type="PANTHER" id="PTHR14614">
    <property type="entry name" value="HEPATOCELLULAR CARCINOMA-ASSOCIATED ANTIGEN"/>
    <property type="match status" value="1"/>
</dbReference>
<dbReference type="AlphaFoldDB" id="A0A507CDQ0"/>
<dbReference type="GeneID" id="42001995"/>
<dbReference type="InterPro" id="IPR029063">
    <property type="entry name" value="SAM-dependent_MTases_sf"/>
</dbReference>
<dbReference type="InterPro" id="IPR019410">
    <property type="entry name" value="Methyltransf_16"/>
</dbReference>
<dbReference type="RefSeq" id="XP_031027379.1">
    <property type="nucleotide sequence ID" value="XM_031166698.1"/>
</dbReference>